<accession>A0A7R9IBN4</accession>
<proteinExistence type="predicted"/>
<dbReference type="EMBL" id="OE000739">
    <property type="protein sequence ID" value="CAD7454874.1"/>
    <property type="molecule type" value="Genomic_DNA"/>
</dbReference>
<gene>
    <name evidence="1" type="ORF">TTEB3V08_LOCUS2965</name>
</gene>
<organism evidence="1">
    <name type="scientific">Timema tahoe</name>
    <dbReference type="NCBI Taxonomy" id="61484"/>
    <lineage>
        <taxon>Eukaryota</taxon>
        <taxon>Metazoa</taxon>
        <taxon>Ecdysozoa</taxon>
        <taxon>Arthropoda</taxon>
        <taxon>Hexapoda</taxon>
        <taxon>Insecta</taxon>
        <taxon>Pterygota</taxon>
        <taxon>Neoptera</taxon>
        <taxon>Polyneoptera</taxon>
        <taxon>Phasmatodea</taxon>
        <taxon>Timematodea</taxon>
        <taxon>Timematoidea</taxon>
        <taxon>Timematidae</taxon>
        <taxon>Timema</taxon>
    </lineage>
</organism>
<sequence length="225" mass="24626">MNIPTADLELLWIHTFTGKPEQKHNHVMISKPITGFRRCEETADRAGPGHTGKKSYLYQQVNLSQHVPDMSCLGVSPRRNDSCRHVPPSRLSTPSTHFIKPLPTNDTRIYECLPVIKWGAGKMLDAKETYVTIVPYPFSHGEDSIALQPSCVIVTLVLSTGSSKLYACVSPSRYRGTLLCHVNTLNKPSTTHTATASSSALFSARVLFSMVTPLNGTTAADGSLM</sequence>
<protein>
    <submittedName>
        <fullName evidence="1">Uncharacterized protein</fullName>
    </submittedName>
</protein>
<evidence type="ECO:0000313" key="1">
    <source>
        <dbReference type="EMBL" id="CAD7454874.1"/>
    </source>
</evidence>
<dbReference type="AlphaFoldDB" id="A0A7R9IBN4"/>
<name>A0A7R9IBN4_9NEOP</name>
<reference evidence="1" key="1">
    <citation type="submission" date="2020-11" db="EMBL/GenBank/DDBJ databases">
        <authorList>
            <person name="Tran Van P."/>
        </authorList>
    </citation>
    <scope>NUCLEOTIDE SEQUENCE</scope>
</reference>